<keyword evidence="3" id="KW-1185">Reference proteome</keyword>
<feature type="region of interest" description="Disordered" evidence="1">
    <location>
        <begin position="1"/>
        <end position="48"/>
    </location>
</feature>
<protein>
    <submittedName>
        <fullName evidence="2">Uncharacterized protein</fullName>
    </submittedName>
</protein>
<evidence type="ECO:0000313" key="3">
    <source>
        <dbReference type="Proteomes" id="UP000784294"/>
    </source>
</evidence>
<dbReference type="EMBL" id="CAAALY010021081">
    <property type="protein sequence ID" value="VEL14417.1"/>
    <property type="molecule type" value="Genomic_DNA"/>
</dbReference>
<reference evidence="2" key="1">
    <citation type="submission" date="2018-11" db="EMBL/GenBank/DDBJ databases">
        <authorList>
            <consortium name="Pathogen Informatics"/>
        </authorList>
    </citation>
    <scope>NUCLEOTIDE SEQUENCE</scope>
</reference>
<organism evidence="2 3">
    <name type="scientific">Protopolystoma xenopodis</name>
    <dbReference type="NCBI Taxonomy" id="117903"/>
    <lineage>
        <taxon>Eukaryota</taxon>
        <taxon>Metazoa</taxon>
        <taxon>Spiralia</taxon>
        <taxon>Lophotrochozoa</taxon>
        <taxon>Platyhelminthes</taxon>
        <taxon>Monogenea</taxon>
        <taxon>Polyopisthocotylea</taxon>
        <taxon>Polystomatidea</taxon>
        <taxon>Polystomatidae</taxon>
        <taxon>Protopolystoma</taxon>
    </lineage>
</organism>
<dbReference type="Proteomes" id="UP000784294">
    <property type="component" value="Unassembled WGS sequence"/>
</dbReference>
<gene>
    <name evidence="2" type="ORF">PXEA_LOCUS7857</name>
</gene>
<accession>A0A3S4ZXG7</accession>
<dbReference type="AlphaFoldDB" id="A0A3S4ZXG7"/>
<proteinExistence type="predicted"/>
<name>A0A3S4ZXG7_9PLAT</name>
<evidence type="ECO:0000256" key="1">
    <source>
        <dbReference type="SAM" id="MobiDB-lite"/>
    </source>
</evidence>
<sequence length="69" mass="7445">MSALTILHPHCSPPLSRSEPTHFVTGALRPAPTPPPHATSGTEEPLGSRIYGTLHLPDFPVTPPDRFCH</sequence>
<comment type="caution">
    <text evidence="2">The sequence shown here is derived from an EMBL/GenBank/DDBJ whole genome shotgun (WGS) entry which is preliminary data.</text>
</comment>
<evidence type="ECO:0000313" key="2">
    <source>
        <dbReference type="EMBL" id="VEL14417.1"/>
    </source>
</evidence>